<keyword evidence="2" id="KW-1185">Reference proteome</keyword>
<proteinExistence type="predicted"/>
<dbReference type="OrthoDB" id="9090890at2"/>
<evidence type="ECO:0000313" key="2">
    <source>
        <dbReference type="Proteomes" id="UP000198558"/>
    </source>
</evidence>
<dbReference type="InterPro" id="IPR024265">
    <property type="entry name" value="DUF3788"/>
</dbReference>
<dbReference type="EMBL" id="FOIN01000049">
    <property type="protein sequence ID" value="SET82581.1"/>
    <property type="molecule type" value="Genomic_DNA"/>
</dbReference>
<gene>
    <name evidence="1" type="ORF">SAMN04489758_14918</name>
</gene>
<evidence type="ECO:0000313" key="1">
    <source>
        <dbReference type="EMBL" id="SET82581.1"/>
    </source>
</evidence>
<name>A0A1I0HFL7_9FIRM</name>
<dbReference type="Pfam" id="PF12663">
    <property type="entry name" value="DUF3788"/>
    <property type="match status" value="1"/>
</dbReference>
<accession>A0A1I0HFL7</accession>
<protein>
    <recommendedName>
        <fullName evidence="3">DUF3788 domain-containing protein</fullName>
    </recommendedName>
</protein>
<dbReference type="RefSeq" id="WP_092356501.1">
    <property type="nucleotide sequence ID" value="NZ_FOIN01000049.1"/>
</dbReference>
<dbReference type="Proteomes" id="UP000198558">
    <property type="component" value="Unassembled WGS sequence"/>
</dbReference>
<dbReference type="AlphaFoldDB" id="A0A1I0HFL7"/>
<organism evidence="1 2">
    <name type="scientific">Thomasclavelia cocleata</name>
    <dbReference type="NCBI Taxonomy" id="69824"/>
    <lineage>
        <taxon>Bacteria</taxon>
        <taxon>Bacillati</taxon>
        <taxon>Bacillota</taxon>
        <taxon>Erysipelotrichia</taxon>
        <taxon>Erysipelotrichales</taxon>
        <taxon>Coprobacillaceae</taxon>
        <taxon>Thomasclavelia</taxon>
    </lineage>
</organism>
<sequence length="139" mass="16581">MIDIKDRNYCPTLDEIGEYIKNPVFNKLCAEIETKYNSKAKIEYSSCSLERGWNIKYKKSRKSLCTIYLRESYFTVMIVVGRKEKEQVKSILPDCTVELQEIYNQTKEGNGQKWLMIDLEDSENMYRDILRLIEIRNMR</sequence>
<evidence type="ECO:0008006" key="3">
    <source>
        <dbReference type="Google" id="ProtNLM"/>
    </source>
</evidence>
<reference evidence="2" key="1">
    <citation type="submission" date="2016-10" db="EMBL/GenBank/DDBJ databases">
        <authorList>
            <person name="Varghese N."/>
            <person name="Submissions S."/>
        </authorList>
    </citation>
    <scope>NUCLEOTIDE SEQUENCE [LARGE SCALE GENOMIC DNA]</scope>
    <source>
        <strain evidence="2">DSM 1551</strain>
    </source>
</reference>
<dbReference type="GeneID" id="78289437"/>